<feature type="transmembrane region" description="Helical" evidence="6">
    <location>
        <begin position="40"/>
        <end position="59"/>
    </location>
</feature>
<evidence type="ECO:0000256" key="2">
    <source>
        <dbReference type="ARBA" id="ARBA00005241"/>
    </source>
</evidence>
<dbReference type="Pfam" id="PF12832">
    <property type="entry name" value="MFS_1_like"/>
    <property type="match status" value="1"/>
</dbReference>
<dbReference type="PANTHER" id="PTHR16172:SF30">
    <property type="entry name" value="SUGAR BABY, ISOFORM C"/>
    <property type="match status" value="1"/>
</dbReference>
<feature type="transmembrane region" description="Helical" evidence="6">
    <location>
        <begin position="71"/>
        <end position="93"/>
    </location>
</feature>
<protein>
    <recommendedName>
        <fullName evidence="7">Major facilitator superfamily associated domain-containing protein</fullName>
    </recommendedName>
</protein>
<feature type="transmembrane region" description="Helical" evidence="6">
    <location>
        <begin position="591"/>
        <end position="612"/>
    </location>
</feature>
<feature type="transmembrane region" description="Helical" evidence="6">
    <location>
        <begin position="423"/>
        <end position="443"/>
    </location>
</feature>
<dbReference type="PANTHER" id="PTHR16172">
    <property type="entry name" value="MAJOR FACILITATOR SUPERFAMILY DOMAIN-CONTAINING PROTEIN 6-LIKE"/>
    <property type="match status" value="1"/>
</dbReference>
<feature type="transmembrane region" description="Helical" evidence="6">
    <location>
        <begin position="369"/>
        <end position="391"/>
    </location>
</feature>
<dbReference type="InterPro" id="IPR036259">
    <property type="entry name" value="MFS_trans_sf"/>
</dbReference>
<evidence type="ECO:0000313" key="8">
    <source>
        <dbReference type="EMBL" id="CAL1299116.1"/>
    </source>
</evidence>
<feature type="transmembrane region" description="Helical" evidence="6">
    <location>
        <begin position="304"/>
        <end position="321"/>
    </location>
</feature>
<comment type="similarity">
    <text evidence="2">Belongs to the major facilitator superfamily. MFSD6 family.</text>
</comment>
<keyword evidence="3 6" id="KW-0812">Transmembrane</keyword>
<feature type="transmembrane region" description="Helical" evidence="6">
    <location>
        <begin position="99"/>
        <end position="120"/>
    </location>
</feature>
<sequence length="626" mass="71550">MEAEENKKAVDVYVIPCESSEKLKKIALGSIDKEILRYKLIFFLHNGGLAAAFFYIALIAKERVGLSSLSLGAMLTVQMFLFTFTKPLIGYISDYFNSLKITICVLTLLNITCFFSIFAIPKIDREEITNVPIIFKEMAYNTTKLCDKCADFLQFSQNDSNPEGKDSSNLNFTDIEFKCQSCMFCYLKNENCFDTSDTHFIINNSKDTVSYLNKDNNNKKNCIFFCPRNATFKDSFKLSRRTFCQNITNCTELYCFQNFKPNEKNLNLKDRSFIRCSEMSQISHSAENTSENVKIDTKKKFNDFYTYQFWVFVILFSISNLCENANFTLVDTACCESIEKSKVDFGKLRLWGNVGWGLMSPIGGLLNDYTGGFLASTVVMAVLLLSFLYNITQLDLTKSRYSNTICRDIGSIFRSKEFFFFELINLINGLEIGIIWYYLAWFITTLGGSQLLCGLSVAVQSFGGVIPFMFFSGWIIRKFGHYEIVSFALMVNGLRFLFYSQLYQPWWILLIEISHGITYGLYYTALATYGKLTAKPGTEATVQSILFTTHEGLGQQENWKSPSLQREPNGAGIGCGFAGIGFDYFGSHQTFFYLSAFFGCNFLLSLLFYFFFVRKRRRLISINSVP</sequence>
<dbReference type="SUPFAM" id="SSF103473">
    <property type="entry name" value="MFS general substrate transporter"/>
    <property type="match status" value="1"/>
</dbReference>
<dbReference type="Proteomes" id="UP001497382">
    <property type="component" value="Unassembled WGS sequence"/>
</dbReference>
<dbReference type="Gene3D" id="1.20.1250.20">
    <property type="entry name" value="MFS general substrate transporter like domains"/>
    <property type="match status" value="3"/>
</dbReference>
<proteinExistence type="inferred from homology"/>
<keyword evidence="4 6" id="KW-1133">Transmembrane helix</keyword>
<dbReference type="InterPro" id="IPR051717">
    <property type="entry name" value="MFS_MFSD6"/>
</dbReference>
<keyword evidence="5 6" id="KW-0472">Membrane</keyword>
<feature type="transmembrane region" description="Helical" evidence="6">
    <location>
        <begin position="449"/>
        <end position="470"/>
    </location>
</feature>
<evidence type="ECO:0000256" key="5">
    <source>
        <dbReference type="ARBA" id="ARBA00023136"/>
    </source>
</evidence>
<reference evidence="8 9" key="1">
    <citation type="submission" date="2024-04" db="EMBL/GenBank/DDBJ databases">
        <authorList>
            <person name="Rising A."/>
            <person name="Reimegard J."/>
            <person name="Sonavane S."/>
            <person name="Akerstrom W."/>
            <person name="Nylinder S."/>
            <person name="Hedman E."/>
            <person name="Kallberg Y."/>
        </authorList>
    </citation>
    <scope>NUCLEOTIDE SEQUENCE [LARGE SCALE GENOMIC DNA]</scope>
</reference>
<dbReference type="AlphaFoldDB" id="A0AAV2BS60"/>
<dbReference type="GO" id="GO:0016020">
    <property type="term" value="C:membrane"/>
    <property type="evidence" value="ECO:0007669"/>
    <property type="project" value="UniProtKB-SubCell"/>
</dbReference>
<evidence type="ECO:0000256" key="1">
    <source>
        <dbReference type="ARBA" id="ARBA00004141"/>
    </source>
</evidence>
<accession>A0AAV2BS60</accession>
<evidence type="ECO:0000313" key="9">
    <source>
        <dbReference type="Proteomes" id="UP001497382"/>
    </source>
</evidence>
<feature type="domain" description="Major facilitator superfamily associated" evidence="7">
    <location>
        <begin position="36"/>
        <end position="555"/>
    </location>
</feature>
<evidence type="ECO:0000256" key="4">
    <source>
        <dbReference type="ARBA" id="ARBA00022989"/>
    </source>
</evidence>
<comment type="caution">
    <text evidence="8">The sequence shown here is derived from an EMBL/GenBank/DDBJ whole genome shotgun (WGS) entry which is preliminary data.</text>
</comment>
<dbReference type="EMBL" id="CAXIEN010000485">
    <property type="protein sequence ID" value="CAL1299116.1"/>
    <property type="molecule type" value="Genomic_DNA"/>
</dbReference>
<dbReference type="InterPro" id="IPR024989">
    <property type="entry name" value="MFS_assoc_dom"/>
</dbReference>
<gene>
    <name evidence="8" type="ORF">LARSCL_LOCUS21161</name>
</gene>
<feature type="transmembrane region" description="Helical" evidence="6">
    <location>
        <begin position="506"/>
        <end position="525"/>
    </location>
</feature>
<keyword evidence="9" id="KW-1185">Reference proteome</keyword>
<evidence type="ECO:0000256" key="6">
    <source>
        <dbReference type="SAM" id="Phobius"/>
    </source>
</evidence>
<evidence type="ECO:0000259" key="7">
    <source>
        <dbReference type="Pfam" id="PF12832"/>
    </source>
</evidence>
<comment type="subcellular location">
    <subcellularLocation>
        <location evidence="1">Membrane</location>
        <topology evidence="1">Multi-pass membrane protein</topology>
    </subcellularLocation>
</comment>
<evidence type="ECO:0000256" key="3">
    <source>
        <dbReference type="ARBA" id="ARBA00022692"/>
    </source>
</evidence>
<organism evidence="8 9">
    <name type="scientific">Larinioides sclopetarius</name>
    <dbReference type="NCBI Taxonomy" id="280406"/>
    <lineage>
        <taxon>Eukaryota</taxon>
        <taxon>Metazoa</taxon>
        <taxon>Ecdysozoa</taxon>
        <taxon>Arthropoda</taxon>
        <taxon>Chelicerata</taxon>
        <taxon>Arachnida</taxon>
        <taxon>Araneae</taxon>
        <taxon>Araneomorphae</taxon>
        <taxon>Entelegynae</taxon>
        <taxon>Araneoidea</taxon>
        <taxon>Araneidae</taxon>
        <taxon>Larinioides</taxon>
    </lineage>
</organism>
<name>A0AAV2BS60_9ARAC</name>